<evidence type="ECO:0000313" key="3">
    <source>
        <dbReference type="Proteomes" id="UP000228859"/>
    </source>
</evidence>
<dbReference type="AlphaFoldDB" id="A0A2D3WBU4"/>
<reference evidence="2 3" key="1">
    <citation type="journal article" date="2017" name="Front. Microbiol.">
        <title>Comparative Genomic Analysis of the Class Epsilonproteobacteria and Proposed Reclassification to Epsilonbacteraeota (phyl. nov.).</title>
        <authorList>
            <person name="Waite D.W."/>
            <person name="Vanwonterghem I."/>
            <person name="Rinke C."/>
            <person name="Parks D.H."/>
            <person name="Zhang Y."/>
            <person name="Takai K."/>
            <person name="Sievert S.M."/>
            <person name="Simon J."/>
            <person name="Campbell B.J."/>
            <person name="Hanson T.E."/>
            <person name="Woyke T."/>
            <person name="Klotz M.G."/>
            <person name="Hugenholtz P."/>
        </authorList>
    </citation>
    <scope>NUCLEOTIDE SEQUENCE [LARGE SCALE GENOMIC DNA]</scope>
    <source>
        <strain evidence="2">UBA12443</strain>
    </source>
</reference>
<name>A0A2D3WBU4_9BACT</name>
<evidence type="ECO:0000256" key="1">
    <source>
        <dbReference type="SAM" id="Phobius"/>
    </source>
</evidence>
<proteinExistence type="predicted"/>
<dbReference type="RefSeq" id="WP_299805290.1">
    <property type="nucleotide sequence ID" value="NZ_DLUI01000062.1"/>
</dbReference>
<comment type="caution">
    <text evidence="2">The sequence shown here is derived from an EMBL/GenBank/DDBJ whole genome shotgun (WGS) entry which is preliminary data.</text>
</comment>
<gene>
    <name evidence="2" type="ORF">CFH83_04105</name>
</gene>
<keyword evidence="1" id="KW-0812">Transmembrane</keyword>
<protein>
    <submittedName>
        <fullName evidence="2">Uncharacterized protein</fullName>
    </submittedName>
</protein>
<keyword evidence="1" id="KW-0472">Membrane</keyword>
<sequence length="211" mass="24714">MKLQIEDYLYTLDQSLSHKSERDKMMLFIIIFASLFAFSYLLFWESSEASFKVSHEKAVKVENELNIDKQYLSANPPERITQIERETVEIERQRTLYVQYNTYIKEQLEQISSLYYDEKVWGGYLDSVSRYARVHKVKLATFGNTLQTDNSSFGHVLDIIIASEAPYKNTLKFINALEQSHLVVDLHKFNIRADEKLKGDLNISVWGIVRQ</sequence>
<accession>A0A2D3WBU4</accession>
<keyword evidence="1" id="KW-1133">Transmembrane helix</keyword>
<organism evidence="2 3">
    <name type="scientific">Sulfuricurvum kujiense</name>
    <dbReference type="NCBI Taxonomy" id="148813"/>
    <lineage>
        <taxon>Bacteria</taxon>
        <taxon>Pseudomonadati</taxon>
        <taxon>Campylobacterota</taxon>
        <taxon>Epsilonproteobacteria</taxon>
        <taxon>Campylobacterales</taxon>
        <taxon>Sulfurimonadaceae</taxon>
        <taxon>Sulfuricurvum</taxon>
    </lineage>
</organism>
<dbReference type="Proteomes" id="UP000228859">
    <property type="component" value="Unassembled WGS sequence"/>
</dbReference>
<evidence type="ECO:0000313" key="2">
    <source>
        <dbReference type="EMBL" id="DAB38782.1"/>
    </source>
</evidence>
<dbReference type="EMBL" id="DLUI01000062">
    <property type="protein sequence ID" value="DAB38782.1"/>
    <property type="molecule type" value="Genomic_DNA"/>
</dbReference>
<feature type="transmembrane region" description="Helical" evidence="1">
    <location>
        <begin position="25"/>
        <end position="44"/>
    </location>
</feature>